<sequence length="480" mass="49811">MNRRNFLRLGTGAVMLGSGVTAIPLPAQAASSYRAVVMVMLYGGNDGMNMLVPLDATRFAQYTSVRGALALKTASESSWTTGPLVPVAGGAWGLHPRLAALQLHFNAGRVGALLNVGPLARPTTRTQFTSWRDSSTPNLLPESLFSHSDQQKLWQNGVALGDTSSVGSTGWGQRAADQLSTRVYSFGGNSRFGTGASSSALILPEPGTDMTNMVASITPSNPWAPAQKLTSASQLMMQSPVSASAQMNALATLRKSALAAIDQLSATIKAVPGGSYSAIDSAFTKAYATTPSSTATAYSQNLGKQLYQVAKMIADNAKLGGTRHLFFVSLGGFDTHGNQLATQAALLSQLGIGVASFLQAMISLGLSDAVTLATMSDFGRTFKPNNSGGTDHAWGNYQLVAGGAVKGGGTWGTAPEYALGGSNDAGVDSWEQQGRWIPTSSVDQYAATLLSWLGLSASQNAALLPNLANFSTANLGFLGA</sequence>
<keyword evidence="1" id="KW-1185">Reference proteome</keyword>
<dbReference type="PANTHER" id="PTHR43737">
    <property type="entry name" value="BLL7424 PROTEIN"/>
    <property type="match status" value="1"/>
</dbReference>
<organism evidence="1 2">
    <name type="scientific">Derxia gummosa DSM 723</name>
    <dbReference type="NCBI Taxonomy" id="1121388"/>
    <lineage>
        <taxon>Bacteria</taxon>
        <taxon>Pseudomonadati</taxon>
        <taxon>Pseudomonadota</taxon>
        <taxon>Betaproteobacteria</taxon>
        <taxon>Burkholderiales</taxon>
        <taxon>Alcaligenaceae</taxon>
        <taxon>Derxia</taxon>
    </lineage>
</organism>
<proteinExistence type="predicted"/>
<dbReference type="AlphaFoldDB" id="A0A8B6X390"/>
<evidence type="ECO:0000313" key="1">
    <source>
        <dbReference type="Proteomes" id="UP000675920"/>
    </source>
</evidence>
<evidence type="ECO:0000313" key="2">
    <source>
        <dbReference type="RefSeq" id="WP_028311139.1"/>
    </source>
</evidence>
<accession>A0A8B6X390</accession>
<name>A0A8B6X390_9BURK</name>
<dbReference type="Proteomes" id="UP000675920">
    <property type="component" value="Unplaced"/>
</dbReference>
<protein>
    <submittedName>
        <fullName evidence="2">DUF1501 domain-containing protein</fullName>
    </submittedName>
</protein>
<dbReference type="OrthoDB" id="9779968at2"/>
<reference evidence="2" key="1">
    <citation type="submission" date="2025-08" db="UniProtKB">
        <authorList>
            <consortium name="RefSeq"/>
        </authorList>
    </citation>
    <scope>IDENTIFICATION</scope>
</reference>
<dbReference type="RefSeq" id="WP_028311139.1">
    <property type="nucleotide sequence ID" value="NZ_AXWS01000008.1"/>
</dbReference>
<dbReference type="InterPro" id="IPR010869">
    <property type="entry name" value="DUF1501"/>
</dbReference>
<dbReference type="Pfam" id="PF07394">
    <property type="entry name" value="DUF1501"/>
    <property type="match status" value="1"/>
</dbReference>
<dbReference type="PANTHER" id="PTHR43737:SF1">
    <property type="entry name" value="DUF1501 DOMAIN-CONTAINING PROTEIN"/>
    <property type="match status" value="1"/>
</dbReference>